<organism evidence="3 4">
    <name type="scientific">Gasterosteus aculeatus aculeatus</name>
    <name type="common">three-spined stickleback</name>
    <dbReference type="NCBI Taxonomy" id="481459"/>
    <lineage>
        <taxon>Eukaryota</taxon>
        <taxon>Metazoa</taxon>
        <taxon>Chordata</taxon>
        <taxon>Craniata</taxon>
        <taxon>Vertebrata</taxon>
        <taxon>Euteleostomi</taxon>
        <taxon>Actinopterygii</taxon>
        <taxon>Neopterygii</taxon>
        <taxon>Teleostei</taxon>
        <taxon>Neoteleostei</taxon>
        <taxon>Acanthomorphata</taxon>
        <taxon>Eupercaria</taxon>
        <taxon>Perciformes</taxon>
        <taxon>Cottioidei</taxon>
        <taxon>Gasterosteales</taxon>
        <taxon>Gasterosteidae</taxon>
        <taxon>Gasterosteus</taxon>
    </lineage>
</organism>
<evidence type="ECO:0000256" key="1">
    <source>
        <dbReference type="SAM" id="SignalP"/>
    </source>
</evidence>
<dbReference type="InterPro" id="IPR016186">
    <property type="entry name" value="C-type_lectin-like/link_sf"/>
</dbReference>
<dbReference type="PROSITE" id="PS50041">
    <property type="entry name" value="C_TYPE_LECTIN_2"/>
    <property type="match status" value="3"/>
</dbReference>
<dbReference type="SUPFAM" id="SSF56436">
    <property type="entry name" value="C-type lectin-like"/>
    <property type="match status" value="3"/>
</dbReference>
<dbReference type="InParanoid" id="G3Q4T8"/>
<evidence type="ECO:0000259" key="2">
    <source>
        <dbReference type="PROSITE" id="PS50041"/>
    </source>
</evidence>
<dbReference type="PANTHER" id="PTHR45784:SF3">
    <property type="entry name" value="C-TYPE LECTIN DOMAIN FAMILY 4 MEMBER K-LIKE-RELATED"/>
    <property type="match status" value="1"/>
</dbReference>
<feature type="signal peptide" evidence="1">
    <location>
        <begin position="1"/>
        <end position="18"/>
    </location>
</feature>
<dbReference type="InterPro" id="IPR016187">
    <property type="entry name" value="CTDL_fold"/>
</dbReference>
<dbReference type="Proteomes" id="UP000007635">
    <property type="component" value="Chromosome IV"/>
</dbReference>
<dbReference type="Bgee" id="ENSGACG00000018828">
    <property type="expression patterns" value="Expressed in intestinal epithelial cell and 2 other cell types or tissues"/>
</dbReference>
<dbReference type="GeneTree" id="ENSGT00940000163911"/>
<reference evidence="3" key="3">
    <citation type="submission" date="2025-09" db="UniProtKB">
        <authorList>
            <consortium name="Ensembl"/>
        </authorList>
    </citation>
    <scope>IDENTIFICATION</scope>
</reference>
<dbReference type="Ensembl" id="ENSGACT00000024941.2">
    <property type="protein sequence ID" value="ENSGACP00000024892.2"/>
    <property type="gene ID" value="ENSGACG00000018828.2"/>
</dbReference>
<dbReference type="SMART" id="SM00034">
    <property type="entry name" value="CLECT"/>
    <property type="match status" value="3"/>
</dbReference>
<dbReference type="AlphaFoldDB" id="G3Q4T8"/>
<feature type="domain" description="C-type lectin" evidence="2">
    <location>
        <begin position="126"/>
        <end position="204"/>
    </location>
</feature>
<dbReference type="OMA" id="CHIAFIA"/>
<dbReference type="InterPro" id="IPR001304">
    <property type="entry name" value="C-type_lectin-like"/>
</dbReference>
<dbReference type="GeneID" id="120816955"/>
<feature type="domain" description="C-type lectin" evidence="2">
    <location>
        <begin position="248"/>
        <end position="350"/>
    </location>
</feature>
<sequence length="365" mass="42145">MALVLLLLFSGLSYFTLASNRLRYFNDTGVQHGFWNESCNGASHVTVYDEEDFEFVKSFLAFRDSSHVATWLGLHKTKKNISWSNDTPFNSTMFTENGTQSQICVAINGTTWNHFNCAERKPFMCHIGSNYKLITRNKNWCQALQYCRTHNGDLVSIGNDTENKRAIEKGEGKSFWIGLLNDDWEWEDGSCSTFREWNTSRVSPGSTFAYTTFSNISKEIIKVTDDGHADSFCTKGTTRIKVIPYNLTWEEAFNYCKESHTGLLQIIDENDQKAVEQWLNYTSVSGPFWIGLRQSRVFGFWIWSDRMVNFSKWKNGIQPELPLSNLCGAINSNYMWTDENCLVRQPFLCEEEIVFMNKLKTARKQ</sequence>
<dbReference type="CDD" id="cd00037">
    <property type="entry name" value="CLECT"/>
    <property type="match status" value="1"/>
</dbReference>
<protein>
    <submittedName>
        <fullName evidence="3">Si:dkey-61f9.1</fullName>
    </submittedName>
</protein>
<name>G3Q4T8_GASAC</name>
<reference evidence="3 4" key="1">
    <citation type="journal article" date="2021" name="G3 (Bethesda)">
        <title>Improved contiguity of the threespine stickleback genome using long-read sequencing.</title>
        <authorList>
            <person name="Nath S."/>
            <person name="Shaw D.E."/>
            <person name="White M.A."/>
        </authorList>
    </citation>
    <scope>NUCLEOTIDE SEQUENCE [LARGE SCALE GENOMIC DNA]</scope>
    <source>
        <strain evidence="3 4">Lake Benthic</strain>
    </source>
</reference>
<dbReference type="PANTHER" id="PTHR45784">
    <property type="entry name" value="C-TYPE LECTIN DOMAIN FAMILY 20 MEMBER A-RELATED"/>
    <property type="match status" value="1"/>
</dbReference>
<proteinExistence type="predicted"/>
<dbReference type="Pfam" id="PF00059">
    <property type="entry name" value="Lectin_C"/>
    <property type="match status" value="3"/>
</dbReference>
<keyword evidence="4" id="KW-1185">Reference proteome</keyword>
<reference evidence="3" key="2">
    <citation type="submission" date="2025-08" db="UniProtKB">
        <authorList>
            <consortium name="Ensembl"/>
        </authorList>
    </citation>
    <scope>IDENTIFICATION</scope>
</reference>
<evidence type="ECO:0000313" key="4">
    <source>
        <dbReference type="Proteomes" id="UP000007635"/>
    </source>
</evidence>
<dbReference type="STRING" id="69293.ENSGACP00000024892"/>
<dbReference type="Gene3D" id="3.10.100.10">
    <property type="entry name" value="Mannose-Binding Protein A, subunit A"/>
    <property type="match status" value="3"/>
</dbReference>
<keyword evidence="1" id="KW-0732">Signal</keyword>
<accession>G3Q4T8</accession>
<feature type="chain" id="PRO_5043332481" evidence="1">
    <location>
        <begin position="19"/>
        <end position="365"/>
    </location>
</feature>
<evidence type="ECO:0000313" key="3">
    <source>
        <dbReference type="Ensembl" id="ENSGACP00000024892.2"/>
    </source>
</evidence>
<feature type="domain" description="C-type lectin" evidence="2">
    <location>
        <begin position="40"/>
        <end position="126"/>
    </location>
</feature>
<dbReference type="RefSeq" id="XP_040028588.1">
    <property type="nucleotide sequence ID" value="XM_040172654.1"/>
</dbReference>